<evidence type="ECO:0000256" key="3">
    <source>
        <dbReference type="ARBA" id="ARBA00005201"/>
    </source>
</evidence>
<evidence type="ECO:0000256" key="14">
    <source>
        <dbReference type="ARBA" id="ARBA00049494"/>
    </source>
</evidence>
<evidence type="ECO:0000313" key="17">
    <source>
        <dbReference type="EMBL" id="KDS52901.1"/>
    </source>
</evidence>
<dbReference type="GO" id="GO:0009398">
    <property type="term" value="P:FMN biosynthetic process"/>
    <property type="evidence" value="ECO:0007669"/>
    <property type="project" value="UniProtKB-UniRule"/>
</dbReference>
<dbReference type="GeneID" id="5302266"/>
<evidence type="ECO:0000256" key="6">
    <source>
        <dbReference type="ARBA" id="ARBA00022679"/>
    </source>
</evidence>
<comment type="pathway">
    <text evidence="2 15">Cofactor biosynthesis; FAD biosynthesis; FAD from FMN: step 1/1.</text>
</comment>
<evidence type="ECO:0000256" key="7">
    <source>
        <dbReference type="ARBA" id="ARBA00022695"/>
    </source>
</evidence>
<dbReference type="Gene3D" id="2.40.30.30">
    <property type="entry name" value="Riboflavin kinase-like"/>
    <property type="match status" value="1"/>
</dbReference>
<evidence type="ECO:0000256" key="4">
    <source>
        <dbReference type="ARBA" id="ARBA00022630"/>
    </source>
</evidence>
<dbReference type="PIRSF" id="PIRSF004491">
    <property type="entry name" value="FAD_Synth"/>
    <property type="match status" value="1"/>
</dbReference>
<proteinExistence type="inferred from homology"/>
<keyword evidence="10 15" id="KW-0274">FAD</keyword>
<dbReference type="NCBIfam" id="TIGR00083">
    <property type="entry name" value="ribF"/>
    <property type="match status" value="1"/>
</dbReference>
<evidence type="ECO:0000256" key="13">
    <source>
        <dbReference type="ARBA" id="ARBA00047880"/>
    </source>
</evidence>
<keyword evidence="7 15" id="KW-0548">Nucleotidyltransferase</keyword>
<dbReference type="RefSeq" id="WP_011965130.1">
    <property type="nucleotide sequence ID" value="NZ_JNHM01000033.1"/>
</dbReference>
<protein>
    <recommendedName>
        <fullName evidence="15">Riboflavin biosynthesis protein</fullName>
    </recommendedName>
    <domain>
        <recommendedName>
            <fullName evidence="15">Riboflavin kinase</fullName>
            <ecNumber evidence="15">2.7.1.26</ecNumber>
        </recommendedName>
        <alternativeName>
            <fullName evidence="15">Flavokinase</fullName>
        </alternativeName>
    </domain>
    <domain>
        <recommendedName>
            <fullName evidence="15">FMN adenylyltransferase</fullName>
            <ecNumber evidence="15">2.7.7.2</ecNumber>
        </recommendedName>
        <alternativeName>
            <fullName evidence="15">FAD pyrophosphorylase</fullName>
        </alternativeName>
        <alternativeName>
            <fullName evidence="15">FAD synthase</fullName>
        </alternativeName>
    </domain>
</protein>
<comment type="function">
    <text evidence="1">Catalyzes the phosphorylation of riboflavin to FMN followed by the adenylation of FMN to FAD.</text>
</comment>
<dbReference type="CDD" id="cd02064">
    <property type="entry name" value="FAD_synthetase_N"/>
    <property type="match status" value="1"/>
</dbReference>
<dbReference type="UniPathway" id="UPA00276">
    <property type="reaction ID" value="UER00406"/>
</dbReference>
<evidence type="ECO:0000256" key="10">
    <source>
        <dbReference type="ARBA" id="ARBA00022827"/>
    </source>
</evidence>
<dbReference type="GO" id="GO:0003919">
    <property type="term" value="F:FMN adenylyltransferase activity"/>
    <property type="evidence" value="ECO:0007669"/>
    <property type="project" value="UniProtKB-UniRule"/>
</dbReference>
<dbReference type="PANTHER" id="PTHR22749:SF6">
    <property type="entry name" value="RIBOFLAVIN KINASE"/>
    <property type="match status" value="1"/>
</dbReference>
<dbReference type="Gene3D" id="3.40.50.620">
    <property type="entry name" value="HUPs"/>
    <property type="match status" value="1"/>
</dbReference>
<dbReference type="InterPro" id="IPR015864">
    <property type="entry name" value="FAD_synthase"/>
</dbReference>
<dbReference type="EC" id="2.7.1.26" evidence="15"/>
<name>A0A069SFA8_PHOVU</name>
<comment type="catalytic activity">
    <reaction evidence="13 15">
        <text>riboflavin + ATP = FMN + ADP + H(+)</text>
        <dbReference type="Rhea" id="RHEA:14357"/>
        <dbReference type="ChEBI" id="CHEBI:15378"/>
        <dbReference type="ChEBI" id="CHEBI:30616"/>
        <dbReference type="ChEBI" id="CHEBI:57986"/>
        <dbReference type="ChEBI" id="CHEBI:58210"/>
        <dbReference type="ChEBI" id="CHEBI:456216"/>
        <dbReference type="EC" id="2.7.1.26"/>
    </reaction>
</comment>
<dbReference type="FunFam" id="3.40.50.620:FF:000021">
    <property type="entry name" value="Riboflavin biosynthesis protein"/>
    <property type="match status" value="1"/>
</dbReference>
<evidence type="ECO:0000256" key="8">
    <source>
        <dbReference type="ARBA" id="ARBA00022741"/>
    </source>
</evidence>
<keyword evidence="12" id="KW-0511">Multifunctional enzyme</keyword>
<evidence type="ECO:0000313" key="18">
    <source>
        <dbReference type="Proteomes" id="UP000027661"/>
    </source>
</evidence>
<dbReference type="AlphaFoldDB" id="A0A069SFA8"/>
<dbReference type="GO" id="GO:0009231">
    <property type="term" value="P:riboflavin biosynthetic process"/>
    <property type="evidence" value="ECO:0007669"/>
    <property type="project" value="InterPro"/>
</dbReference>
<organism evidence="17 18">
    <name type="scientific">Phocaeicola vulgatus str. 3975 RP4</name>
    <dbReference type="NCBI Taxonomy" id="1339352"/>
    <lineage>
        <taxon>Bacteria</taxon>
        <taxon>Pseudomonadati</taxon>
        <taxon>Bacteroidota</taxon>
        <taxon>Bacteroidia</taxon>
        <taxon>Bacteroidales</taxon>
        <taxon>Bacteroidaceae</taxon>
        <taxon>Phocaeicola</taxon>
    </lineage>
</organism>
<dbReference type="GO" id="GO:0006747">
    <property type="term" value="P:FAD biosynthetic process"/>
    <property type="evidence" value="ECO:0007669"/>
    <property type="project" value="UniProtKB-UniRule"/>
</dbReference>
<keyword evidence="9 15" id="KW-0418">Kinase</keyword>
<comment type="caution">
    <text evidence="17">The sequence shown here is derived from an EMBL/GenBank/DDBJ whole genome shotgun (WGS) entry which is preliminary data.</text>
</comment>
<dbReference type="PATRIC" id="fig|1339352.3.peg.2789"/>
<dbReference type="EC" id="2.7.7.2" evidence="15"/>
<dbReference type="PANTHER" id="PTHR22749">
    <property type="entry name" value="RIBOFLAVIN KINASE/FMN ADENYLYLTRANSFERASE"/>
    <property type="match status" value="1"/>
</dbReference>
<sequence length="306" mass="35283">MKIISDINHQTLPPSVATIGFFDGVHRGHRFLINQVKEVAAKDGLYSALITFPVHPRQVIQTAYRPQLLSSPTEKLELLETMQVDYCFLLPFTQELSLFSAREFMQLLRNKFNIHTLVIGYDHRFGHNRSENFEDYCRYGEELNIYIVRARAYTDKEGKISSSVIRQLLKEGEVSQAAKFLGYNYYLDGTVVDGYKVGRKIGFPTANLQVDCSDKLIPSEGVYAVYVYVEGKKWAGMLNIGHRPTINNGNNLSIEVNILNFSENIYHKEMRIEFVKYLRPEEKYDTIDALIAQMHKDREKTARILL</sequence>
<dbReference type="InterPro" id="IPR014729">
    <property type="entry name" value="Rossmann-like_a/b/a_fold"/>
</dbReference>
<gene>
    <name evidence="17" type="primary">ribF</name>
    <name evidence="17" type="ORF">M099_2897</name>
</gene>
<evidence type="ECO:0000259" key="16">
    <source>
        <dbReference type="SMART" id="SM00904"/>
    </source>
</evidence>
<dbReference type="InterPro" id="IPR002606">
    <property type="entry name" value="Riboflavin_kinase_bac"/>
</dbReference>
<keyword evidence="8 15" id="KW-0547">Nucleotide-binding</keyword>
<dbReference type="SMART" id="SM00904">
    <property type="entry name" value="Flavokinase"/>
    <property type="match status" value="1"/>
</dbReference>
<comment type="pathway">
    <text evidence="3 15">Cofactor biosynthesis; FMN biosynthesis; FMN from riboflavin (ATP route): step 1/1.</text>
</comment>
<dbReference type="UniPathway" id="UPA00277">
    <property type="reaction ID" value="UER00407"/>
</dbReference>
<evidence type="ECO:0000256" key="15">
    <source>
        <dbReference type="PIRNR" id="PIRNR004491"/>
    </source>
</evidence>
<evidence type="ECO:0000256" key="2">
    <source>
        <dbReference type="ARBA" id="ARBA00004726"/>
    </source>
</evidence>
<keyword evidence="6 15" id="KW-0808">Transferase</keyword>
<keyword evidence="11 15" id="KW-0067">ATP-binding</keyword>
<dbReference type="Pfam" id="PF01687">
    <property type="entry name" value="Flavokinase"/>
    <property type="match status" value="1"/>
</dbReference>
<dbReference type="SUPFAM" id="SSF82114">
    <property type="entry name" value="Riboflavin kinase-like"/>
    <property type="match status" value="1"/>
</dbReference>
<keyword evidence="5 15" id="KW-0288">FMN</keyword>
<reference evidence="17 18" key="1">
    <citation type="submission" date="2014-04" db="EMBL/GenBank/DDBJ databases">
        <authorList>
            <person name="Sears C."/>
            <person name="Carroll K."/>
            <person name="Sack B.R."/>
            <person name="Qadri F."/>
            <person name="Myers L.L."/>
            <person name="Chung G.-T."/>
            <person name="Escheverria P."/>
            <person name="Fraser C.M."/>
            <person name="Sadzewicz L."/>
            <person name="Shefchek K.A."/>
            <person name="Tallon L."/>
            <person name="Das S.P."/>
            <person name="Daugherty S."/>
            <person name="Mongodin E.F."/>
        </authorList>
    </citation>
    <scope>NUCLEOTIDE SEQUENCE [LARGE SCALE GENOMIC DNA]</scope>
    <source>
        <strain evidence="17 18">3975 RP4</strain>
    </source>
</reference>
<feature type="domain" description="Riboflavin kinase" evidence="16">
    <location>
        <begin position="180"/>
        <end position="306"/>
    </location>
</feature>
<dbReference type="Proteomes" id="UP000027661">
    <property type="component" value="Unassembled WGS sequence"/>
</dbReference>
<evidence type="ECO:0000256" key="5">
    <source>
        <dbReference type="ARBA" id="ARBA00022643"/>
    </source>
</evidence>
<dbReference type="EMBL" id="JNHM01000033">
    <property type="protein sequence ID" value="KDS52901.1"/>
    <property type="molecule type" value="Genomic_DNA"/>
</dbReference>
<accession>A0A069SFA8</accession>
<evidence type="ECO:0000256" key="9">
    <source>
        <dbReference type="ARBA" id="ARBA00022777"/>
    </source>
</evidence>
<dbReference type="Pfam" id="PF06574">
    <property type="entry name" value="FAD_syn"/>
    <property type="match status" value="1"/>
</dbReference>
<keyword evidence="4 15" id="KW-0285">Flavoprotein</keyword>
<dbReference type="NCBIfam" id="NF004162">
    <property type="entry name" value="PRK05627.1-5"/>
    <property type="match status" value="1"/>
</dbReference>
<dbReference type="GO" id="GO:0005524">
    <property type="term" value="F:ATP binding"/>
    <property type="evidence" value="ECO:0007669"/>
    <property type="project" value="UniProtKB-UniRule"/>
</dbReference>
<evidence type="ECO:0000256" key="1">
    <source>
        <dbReference type="ARBA" id="ARBA00002121"/>
    </source>
</evidence>
<dbReference type="SUPFAM" id="SSF52374">
    <property type="entry name" value="Nucleotidylyl transferase"/>
    <property type="match status" value="1"/>
</dbReference>
<dbReference type="InterPro" id="IPR023468">
    <property type="entry name" value="Riboflavin_kinase"/>
</dbReference>
<dbReference type="GO" id="GO:0008531">
    <property type="term" value="F:riboflavin kinase activity"/>
    <property type="evidence" value="ECO:0007669"/>
    <property type="project" value="UniProtKB-UniRule"/>
</dbReference>
<dbReference type="InterPro" id="IPR023465">
    <property type="entry name" value="Riboflavin_kinase_dom_sf"/>
</dbReference>
<evidence type="ECO:0000256" key="11">
    <source>
        <dbReference type="ARBA" id="ARBA00022840"/>
    </source>
</evidence>
<comment type="similarity">
    <text evidence="15">Belongs to the ribF family.</text>
</comment>
<dbReference type="InterPro" id="IPR015865">
    <property type="entry name" value="Riboflavin_kinase_bac/euk"/>
</dbReference>
<evidence type="ECO:0000256" key="12">
    <source>
        <dbReference type="ARBA" id="ARBA00023268"/>
    </source>
</evidence>
<comment type="catalytic activity">
    <reaction evidence="14 15">
        <text>FMN + ATP + H(+) = FAD + diphosphate</text>
        <dbReference type="Rhea" id="RHEA:17237"/>
        <dbReference type="ChEBI" id="CHEBI:15378"/>
        <dbReference type="ChEBI" id="CHEBI:30616"/>
        <dbReference type="ChEBI" id="CHEBI:33019"/>
        <dbReference type="ChEBI" id="CHEBI:57692"/>
        <dbReference type="ChEBI" id="CHEBI:58210"/>
        <dbReference type="EC" id="2.7.7.2"/>
    </reaction>
</comment>